<feature type="site" description="Important for serine binding" evidence="8">
    <location>
        <position position="471"/>
    </location>
</feature>
<dbReference type="InterPro" id="IPR002317">
    <property type="entry name" value="Ser-tRNA-ligase_type_1"/>
</dbReference>
<dbReference type="GeneID" id="30213172"/>
<feature type="compositionally biased region" description="Low complexity" evidence="11">
    <location>
        <begin position="41"/>
        <end position="55"/>
    </location>
</feature>
<dbReference type="PANTHER" id="PTHR11778">
    <property type="entry name" value="SERYL-TRNA SYNTHETASE"/>
    <property type="match status" value="1"/>
</dbReference>
<feature type="binding site" evidence="8">
    <location>
        <position position="469"/>
    </location>
    <ligand>
        <name>L-serine</name>
        <dbReference type="ChEBI" id="CHEBI:33384"/>
    </ligand>
</feature>
<feature type="binding site" evidence="9">
    <location>
        <begin position="326"/>
        <end position="328"/>
    </location>
    <ligand>
        <name>ATP</name>
        <dbReference type="ChEBI" id="CHEBI:30616"/>
    </ligand>
</feature>
<keyword evidence="3" id="KW-0547">Nucleotide-binding</keyword>
<gene>
    <name evidence="13" type="ORF">I302_08773</name>
    <name evidence="14" type="ORF">I302_105491</name>
</gene>
<dbReference type="InterPro" id="IPR015866">
    <property type="entry name" value="Ser-tRNA-synth_1_N"/>
</dbReference>
<dbReference type="Gene3D" id="1.10.287.40">
    <property type="entry name" value="Serine-tRNA synthetase, tRNA binding domain"/>
    <property type="match status" value="1"/>
</dbReference>
<dbReference type="InterPro" id="IPR010978">
    <property type="entry name" value="tRNA-bd_arm"/>
</dbReference>
<evidence type="ECO:0000256" key="5">
    <source>
        <dbReference type="ARBA" id="ARBA00023146"/>
    </source>
</evidence>
<feature type="coiled-coil region" evidence="10">
    <location>
        <begin position="124"/>
        <end position="158"/>
    </location>
</feature>
<dbReference type="FunFam" id="3.30.930.10:FF:000143">
    <property type="entry name" value="Chromosome 9, whole genome shotgun sequence"/>
    <property type="match status" value="1"/>
</dbReference>
<protein>
    <recommendedName>
        <fullName evidence="1">serine--tRNA ligase</fullName>
        <ecNumber evidence="1">6.1.1.11</ecNumber>
    </recommendedName>
    <alternativeName>
        <fullName evidence="6">Seryl-tRNA synthetase</fullName>
    </alternativeName>
    <alternativeName>
        <fullName evidence="7">Seryl-tRNA(Ser) synthetase</fullName>
    </alternativeName>
</protein>
<dbReference type="PROSITE" id="PS50862">
    <property type="entry name" value="AA_TRNA_LIGASE_II"/>
    <property type="match status" value="1"/>
</dbReference>
<evidence type="ECO:0000256" key="6">
    <source>
        <dbReference type="ARBA" id="ARBA00031113"/>
    </source>
</evidence>
<dbReference type="InterPro" id="IPR002314">
    <property type="entry name" value="aa-tRNA-synt_IIb"/>
</dbReference>
<feature type="compositionally biased region" description="Low complexity" evidence="11">
    <location>
        <begin position="434"/>
        <end position="444"/>
    </location>
</feature>
<feature type="region of interest" description="Disordered" evidence="11">
    <location>
        <begin position="431"/>
        <end position="465"/>
    </location>
</feature>
<keyword evidence="10" id="KW-0175">Coiled coil</keyword>
<dbReference type="GO" id="GO:0006434">
    <property type="term" value="P:seryl-tRNA aminoacylation"/>
    <property type="evidence" value="ECO:0007669"/>
    <property type="project" value="InterPro"/>
</dbReference>
<evidence type="ECO:0000313" key="14">
    <source>
        <dbReference type="EMBL" id="WVW83470.1"/>
    </source>
</evidence>
<feature type="binding site" evidence="8">
    <location>
        <position position="349"/>
    </location>
    <ligand>
        <name>L-serine</name>
        <dbReference type="ChEBI" id="CHEBI:33384"/>
    </ligand>
</feature>
<evidence type="ECO:0000256" key="9">
    <source>
        <dbReference type="PIRSR" id="PIRSR001529-2"/>
    </source>
</evidence>
<dbReference type="EMBL" id="KI894026">
    <property type="protein sequence ID" value="OCF21992.1"/>
    <property type="molecule type" value="Genomic_DNA"/>
</dbReference>
<keyword evidence="15" id="KW-1185">Reference proteome</keyword>
<dbReference type="STRING" id="1296100.A0A1B9FT96"/>
<evidence type="ECO:0000256" key="2">
    <source>
        <dbReference type="ARBA" id="ARBA00022598"/>
    </source>
</evidence>
<dbReference type="UniPathway" id="UPA00906">
    <property type="reaction ID" value="UER00895"/>
</dbReference>
<dbReference type="VEuPathDB" id="FungiDB:I302_08773"/>
<dbReference type="OrthoDB" id="10264585at2759"/>
<keyword evidence="4 9" id="KW-0067">ATP-binding</keyword>
<feature type="domain" description="Aminoacyl-transfer RNA synthetases class-II family profile" evidence="12">
    <location>
        <begin position="243"/>
        <end position="502"/>
    </location>
</feature>
<evidence type="ECO:0000256" key="3">
    <source>
        <dbReference type="ARBA" id="ARBA00022741"/>
    </source>
</evidence>
<accession>A0A1B9FT96</accession>
<feature type="region of interest" description="Disordered" evidence="11">
    <location>
        <begin position="21"/>
        <end position="55"/>
    </location>
</feature>
<reference evidence="14" key="2">
    <citation type="submission" date="2013-07" db="EMBL/GenBank/DDBJ databases">
        <authorList>
            <consortium name="The Broad Institute Genome Sequencing Platform"/>
            <person name="Cuomo C."/>
            <person name="Litvintseva A."/>
            <person name="Chen Y."/>
            <person name="Heitman J."/>
            <person name="Sun S."/>
            <person name="Springer D."/>
            <person name="Dromer F."/>
            <person name="Young S.K."/>
            <person name="Zeng Q."/>
            <person name="Gargeya S."/>
            <person name="Fitzgerald M."/>
            <person name="Abouelleil A."/>
            <person name="Alvarado L."/>
            <person name="Berlin A.M."/>
            <person name="Chapman S.B."/>
            <person name="Dewar J."/>
            <person name="Goldberg J."/>
            <person name="Griggs A."/>
            <person name="Gujja S."/>
            <person name="Hansen M."/>
            <person name="Howarth C."/>
            <person name="Imamovic A."/>
            <person name="Larimer J."/>
            <person name="McCowan C."/>
            <person name="Murphy C."/>
            <person name="Pearson M."/>
            <person name="Priest M."/>
            <person name="Roberts A."/>
            <person name="Saif S."/>
            <person name="Shea T."/>
            <person name="Sykes S."/>
            <person name="Wortman J."/>
            <person name="Nusbaum C."/>
            <person name="Birren B."/>
        </authorList>
    </citation>
    <scope>NUCLEOTIDE SEQUENCE</scope>
    <source>
        <strain evidence="14">CBS 10118</strain>
    </source>
</reference>
<feature type="binding site" evidence="8">
    <location>
        <position position="295"/>
    </location>
    <ligand>
        <name>L-serine</name>
        <dbReference type="ChEBI" id="CHEBI:33384"/>
    </ligand>
</feature>
<evidence type="ECO:0000313" key="13">
    <source>
        <dbReference type="EMBL" id="OCF21992.1"/>
    </source>
</evidence>
<evidence type="ECO:0000256" key="8">
    <source>
        <dbReference type="PIRSR" id="PIRSR001529-1"/>
    </source>
</evidence>
<dbReference type="RefSeq" id="XP_019043062.1">
    <property type="nucleotide sequence ID" value="XM_019195349.1"/>
</dbReference>
<dbReference type="PRINTS" id="PR00981">
    <property type="entry name" value="TRNASYNTHSER"/>
</dbReference>
<keyword evidence="5" id="KW-0030">Aminoacyl-tRNA synthetase</keyword>
<evidence type="ECO:0000256" key="11">
    <source>
        <dbReference type="SAM" id="MobiDB-lite"/>
    </source>
</evidence>
<dbReference type="InterPro" id="IPR042103">
    <property type="entry name" value="SerRS_1_N_sf"/>
</dbReference>
<dbReference type="GO" id="GO:0005524">
    <property type="term" value="F:ATP binding"/>
    <property type="evidence" value="ECO:0007669"/>
    <property type="project" value="UniProtKB-KW"/>
</dbReference>
<evidence type="ECO:0000256" key="4">
    <source>
        <dbReference type="ARBA" id="ARBA00022840"/>
    </source>
</evidence>
<dbReference type="AlphaFoldDB" id="A0A1B9FT96"/>
<organism evidence="13">
    <name type="scientific">Kwoniella bestiolae CBS 10118</name>
    <dbReference type="NCBI Taxonomy" id="1296100"/>
    <lineage>
        <taxon>Eukaryota</taxon>
        <taxon>Fungi</taxon>
        <taxon>Dikarya</taxon>
        <taxon>Basidiomycota</taxon>
        <taxon>Agaricomycotina</taxon>
        <taxon>Tremellomycetes</taxon>
        <taxon>Tremellales</taxon>
        <taxon>Cryptococcaceae</taxon>
        <taxon>Kwoniella</taxon>
    </lineage>
</organism>
<dbReference type="SUPFAM" id="SSF55681">
    <property type="entry name" value="Class II aaRS and biotin synthetases"/>
    <property type="match status" value="1"/>
</dbReference>
<proteinExistence type="predicted"/>
<feature type="binding site" evidence="8">
    <location>
        <position position="326"/>
    </location>
    <ligand>
        <name>L-serine</name>
        <dbReference type="ChEBI" id="CHEBI:33384"/>
    </ligand>
</feature>
<dbReference type="EMBL" id="CP144543">
    <property type="protein sequence ID" value="WVW83470.1"/>
    <property type="molecule type" value="Genomic_DNA"/>
</dbReference>
<dbReference type="Pfam" id="PF00587">
    <property type="entry name" value="tRNA-synt_2b"/>
    <property type="match status" value="1"/>
</dbReference>
<dbReference type="PIRSF" id="PIRSF001529">
    <property type="entry name" value="Ser-tRNA-synth_IIa"/>
    <property type="match status" value="1"/>
</dbReference>
<reference evidence="13" key="1">
    <citation type="submission" date="2013-07" db="EMBL/GenBank/DDBJ databases">
        <title>The Genome Sequence of Cryptococcus bestiolae CBS10118.</title>
        <authorList>
            <consortium name="The Broad Institute Genome Sequencing Platform"/>
            <person name="Cuomo C."/>
            <person name="Litvintseva A."/>
            <person name="Chen Y."/>
            <person name="Heitman J."/>
            <person name="Sun S."/>
            <person name="Springer D."/>
            <person name="Dromer F."/>
            <person name="Young S.K."/>
            <person name="Zeng Q."/>
            <person name="Gargeya S."/>
            <person name="Fitzgerald M."/>
            <person name="Abouelleil A."/>
            <person name="Alvarado L."/>
            <person name="Berlin A.M."/>
            <person name="Chapman S.B."/>
            <person name="Dewar J."/>
            <person name="Goldberg J."/>
            <person name="Griggs A."/>
            <person name="Gujja S."/>
            <person name="Hansen M."/>
            <person name="Howarth C."/>
            <person name="Imamovic A."/>
            <person name="Larimer J."/>
            <person name="McCowan C."/>
            <person name="Murphy C."/>
            <person name="Pearson M."/>
            <person name="Priest M."/>
            <person name="Roberts A."/>
            <person name="Saif S."/>
            <person name="Shea T."/>
            <person name="Sykes S."/>
            <person name="Wortman J."/>
            <person name="Nusbaum C."/>
            <person name="Birren B."/>
        </authorList>
    </citation>
    <scope>NUCLEOTIDE SEQUENCE [LARGE SCALE GENOMIC DNA]</scope>
    <source>
        <strain evidence="13">CBS 10118</strain>
    </source>
</reference>
<dbReference type="Pfam" id="PF02403">
    <property type="entry name" value="Seryl_tRNA_N"/>
    <property type="match status" value="1"/>
</dbReference>
<dbReference type="Gene3D" id="3.30.930.10">
    <property type="entry name" value="Bira Bifunctional Protein, Domain 2"/>
    <property type="match status" value="1"/>
</dbReference>
<feature type="binding site" evidence="9">
    <location>
        <begin position="342"/>
        <end position="345"/>
    </location>
    <ligand>
        <name>ATP</name>
        <dbReference type="ChEBI" id="CHEBI:30616"/>
    </ligand>
</feature>
<dbReference type="GO" id="GO:0004828">
    <property type="term" value="F:serine-tRNA ligase activity"/>
    <property type="evidence" value="ECO:0007669"/>
    <property type="project" value="UniProtKB-EC"/>
</dbReference>
<reference evidence="13" key="3">
    <citation type="submission" date="2014-01" db="EMBL/GenBank/DDBJ databases">
        <title>Evolution of pathogenesis and genome organization in the Tremellales.</title>
        <authorList>
            <person name="Cuomo C."/>
            <person name="Litvintseva A."/>
            <person name="Heitman J."/>
            <person name="Chen Y."/>
            <person name="Sun S."/>
            <person name="Springer D."/>
            <person name="Dromer F."/>
            <person name="Young S."/>
            <person name="Zeng Q."/>
            <person name="Chapman S."/>
            <person name="Gujja S."/>
            <person name="Saif S."/>
            <person name="Birren B."/>
        </authorList>
    </citation>
    <scope>NUCLEOTIDE SEQUENCE</scope>
    <source>
        <strain evidence="13">CBS 10118</strain>
    </source>
</reference>
<dbReference type="EC" id="6.1.1.11" evidence="1"/>
<dbReference type="SUPFAM" id="SSF46589">
    <property type="entry name" value="tRNA-binding arm"/>
    <property type="match status" value="1"/>
</dbReference>
<dbReference type="InterPro" id="IPR006195">
    <property type="entry name" value="aa-tRNA-synth_II"/>
</dbReference>
<dbReference type="Proteomes" id="UP000092730">
    <property type="component" value="Chromosome 3"/>
</dbReference>
<keyword evidence="2 13" id="KW-0436">Ligase</keyword>
<sequence>MRSPSVRRILNIRRYATQSSLKGPLIGVKPSSPSAPPTPTSSPSSPSLNTSSLPKPRIDYHALLSDPQHTTRNALLRKSPIQPDHLAHSQRLRSTQLLLLQKLSTIKSKQKEIGSLIKIGLGDTTELKEQAKKIKSKIKQYETNLQETENELLDLSLVLPNFSHPDSPIGSEENAKILETFGPTALLEKVDPRRDHVDFCHHFSLLDTEASSNSTGSSWPYLKGILALLEQSLIQYSLSVAIKHGFTPVIPPDVIKEDLAWRCGFQPRDSLSNPSTQTYHLAQPDNGQRLCLAGTSEIPLAGLFANRLCNEEDLPKRVVGVGKAFRAEAGARGADTRGLYRVHQFTKVELFAVTSEGQSEGMMESIRGVQREIAQGLGLSVRVLDMPTEELGASAHRKYDMEAWMPGRGKWGEITSTSNCTSYQSRRLSITYRPSPSSSSSSASNEGDLPTPPSESHHTGPLPFAHTLNGTAAAIPRLIVALIENGIRFREGSEEYEGVDLPKVLERFWVGGNEFGEGKRRGVIRWV</sequence>
<evidence type="ECO:0000256" key="7">
    <source>
        <dbReference type="ARBA" id="ARBA00034892"/>
    </source>
</evidence>
<reference evidence="14" key="4">
    <citation type="submission" date="2024-02" db="EMBL/GenBank/DDBJ databases">
        <title>Comparative genomics of Cryptococcus and Kwoniella reveals pathogenesis evolution and contrasting modes of karyotype evolution via chromosome fusion or intercentromeric recombination.</title>
        <authorList>
            <person name="Coelho M.A."/>
            <person name="David-Palma M."/>
            <person name="Shea T."/>
            <person name="Bowers K."/>
            <person name="McGinley-Smith S."/>
            <person name="Mohammad A.W."/>
            <person name="Gnirke A."/>
            <person name="Yurkov A.M."/>
            <person name="Nowrousian M."/>
            <person name="Sun S."/>
            <person name="Cuomo C.A."/>
            <person name="Heitman J."/>
        </authorList>
    </citation>
    <scope>NUCLEOTIDE SEQUENCE</scope>
    <source>
        <strain evidence="14">CBS 10118</strain>
    </source>
</reference>
<evidence type="ECO:0000313" key="15">
    <source>
        <dbReference type="Proteomes" id="UP000092730"/>
    </source>
</evidence>
<dbReference type="KEGG" id="kbi:30213172"/>
<evidence type="ECO:0000256" key="1">
    <source>
        <dbReference type="ARBA" id="ARBA00012840"/>
    </source>
</evidence>
<feature type="binding site" evidence="9">
    <location>
        <begin position="413"/>
        <end position="416"/>
    </location>
    <ligand>
        <name>ATP</name>
        <dbReference type="ChEBI" id="CHEBI:30616"/>
    </ligand>
</feature>
<evidence type="ECO:0000256" key="10">
    <source>
        <dbReference type="SAM" id="Coils"/>
    </source>
</evidence>
<evidence type="ECO:0000259" key="12">
    <source>
        <dbReference type="PROSITE" id="PS50862"/>
    </source>
</evidence>
<name>A0A1B9FT96_9TREE</name>
<dbReference type="InterPro" id="IPR045864">
    <property type="entry name" value="aa-tRNA-synth_II/BPL/LPL"/>
</dbReference>